<dbReference type="EMBL" id="RHLQ01000054">
    <property type="protein sequence ID" value="RNC97313.1"/>
    <property type="molecule type" value="Genomic_DNA"/>
</dbReference>
<evidence type="ECO:0000259" key="11">
    <source>
        <dbReference type="PROSITE" id="PS50878"/>
    </source>
</evidence>
<dbReference type="Pfam" id="PF13365">
    <property type="entry name" value="Trypsin_2"/>
    <property type="match status" value="1"/>
</dbReference>
<comment type="similarity">
    <text evidence="9">Belongs to the bacterial reverse transcriptase family.</text>
</comment>
<dbReference type="PRINTS" id="PR00866">
    <property type="entry name" value="RNADNAPOLMS"/>
</dbReference>
<evidence type="ECO:0000256" key="3">
    <source>
        <dbReference type="ARBA" id="ARBA00022695"/>
    </source>
</evidence>
<dbReference type="PROSITE" id="PS50878">
    <property type="entry name" value="RT_POL"/>
    <property type="match status" value="1"/>
</dbReference>
<comment type="caution">
    <text evidence="12">The sequence shown here is derived from an EMBL/GenBank/DDBJ whole genome shotgun (WGS) entry which is preliminary data.</text>
</comment>
<reference evidence="12 13" key="1">
    <citation type="journal article" date="2014" name="Int. J. Syst. Evol. Microbiol.">
        <title>Lysinibacillus halotolerans sp. nov., isolated from saline-alkaline soil.</title>
        <authorList>
            <person name="Kong D."/>
            <person name="Wang Y."/>
            <person name="Zhao B."/>
            <person name="Li Y."/>
            <person name="Song J."/>
            <person name="Zhai Y."/>
            <person name="Zhang C."/>
            <person name="Wang H."/>
            <person name="Chen X."/>
            <person name="Zhao B."/>
            <person name="Ruan Z."/>
        </authorList>
    </citation>
    <scope>NUCLEOTIDE SEQUENCE [LARGE SCALE GENOMIC DNA]</scope>
    <source>
        <strain evidence="12 13">MCCC 1A12703</strain>
    </source>
</reference>
<dbReference type="SUPFAM" id="SSF56672">
    <property type="entry name" value="DNA/RNA polymerases"/>
    <property type="match status" value="1"/>
</dbReference>
<sequence>MSLIFHISDIKNYQDLADYLEVTTGYLSKVINDPNRYQCFEIPKKDNSLRSIYSPTKDLLVIQLKIKKLIEQNFNPHYKAHGFINGKDFITNAYNHIGKNFVLNLDLNNFFESISIKRVNNMFQRYFKVRPNISTVLAHICCHPDGFLPQGAPTSPIISNVICKSLDKDLTELAKSLKLTYYSRYADDITFSCKKKDFPKILAEDINGNIVLSNHLTNLIEKHGFKVNLNKTRLQSKYMHQEVTGITVNKKINLNRRYIKRIRAILYSFKKYVDEPDIPIGKFCEFYNITNNNIEETKYRIFNILKGHIIHISHVKGYNDSNFLDFMRKFNELLELYSLSIPAIKVLDSSNNFFKRNTLVIYPLNSLDDPQYFVDRDFIKNGNFEIDSVCYGQGSGFYLKDIGIVTNYHVVSLIIEEVLEKKLTFCKEYYLEYFTESNGKQYKYHAKIIAYDKEKDIAILKPKYPDLVDSGFKYNKRFNINDSITLLGFPNHTTGSEFRSDKGKIIRKIKNKNISTYEIDAKIFAGNSGGPVLNYKNEVIGIATKGFTDRGIVPPEFIPIKYAIEVYKNHTDKKL</sequence>
<dbReference type="GO" id="GO:0008236">
    <property type="term" value="F:serine-type peptidase activity"/>
    <property type="evidence" value="ECO:0007669"/>
    <property type="project" value="UniProtKB-KW"/>
</dbReference>
<protein>
    <recommendedName>
        <fullName evidence="1">RNA-directed DNA polymerase</fullName>
        <ecNumber evidence="1">2.7.7.49</ecNumber>
    </recommendedName>
</protein>
<evidence type="ECO:0000256" key="9">
    <source>
        <dbReference type="ARBA" id="ARBA00034120"/>
    </source>
</evidence>
<dbReference type="SUPFAM" id="SSF50494">
    <property type="entry name" value="Trypsin-like serine proteases"/>
    <property type="match status" value="1"/>
</dbReference>
<evidence type="ECO:0000256" key="6">
    <source>
        <dbReference type="ARBA" id="ARBA00022842"/>
    </source>
</evidence>
<keyword evidence="5" id="KW-0378">Hydrolase</keyword>
<dbReference type="PANTHER" id="PTHR34047:SF7">
    <property type="entry name" value="RNA-DIRECTED DNA POLYMERASE"/>
    <property type="match status" value="1"/>
</dbReference>
<feature type="domain" description="Reverse transcriptase" evidence="11">
    <location>
        <begin position="23"/>
        <end position="248"/>
    </location>
</feature>
<gene>
    <name evidence="12" type="ORF">EC501_16005</name>
</gene>
<dbReference type="InterPro" id="IPR043504">
    <property type="entry name" value="Peptidase_S1_PA_chymotrypsin"/>
</dbReference>
<dbReference type="GO" id="GO:0003723">
    <property type="term" value="F:RNA binding"/>
    <property type="evidence" value="ECO:0007669"/>
    <property type="project" value="InterPro"/>
</dbReference>
<dbReference type="Proteomes" id="UP000279909">
    <property type="component" value="Unassembled WGS sequence"/>
</dbReference>
<dbReference type="RefSeq" id="WP_122973350.1">
    <property type="nucleotide sequence ID" value="NZ_RHLQ01000054.1"/>
</dbReference>
<dbReference type="GO" id="GO:0003964">
    <property type="term" value="F:RNA-directed DNA polymerase activity"/>
    <property type="evidence" value="ECO:0007669"/>
    <property type="project" value="UniProtKB-KW"/>
</dbReference>
<evidence type="ECO:0000313" key="13">
    <source>
        <dbReference type="Proteomes" id="UP000279909"/>
    </source>
</evidence>
<dbReference type="Gene3D" id="2.40.10.10">
    <property type="entry name" value="Trypsin-like serine proteases"/>
    <property type="match status" value="2"/>
</dbReference>
<evidence type="ECO:0000256" key="5">
    <source>
        <dbReference type="ARBA" id="ARBA00022825"/>
    </source>
</evidence>
<evidence type="ECO:0000256" key="8">
    <source>
        <dbReference type="ARBA" id="ARBA00023118"/>
    </source>
</evidence>
<dbReference type="GO" id="GO:0051607">
    <property type="term" value="P:defense response to virus"/>
    <property type="evidence" value="ECO:0007669"/>
    <property type="project" value="UniProtKB-KW"/>
</dbReference>
<name>A0A3M8H4J5_9BACI</name>
<dbReference type="PANTHER" id="PTHR34047">
    <property type="entry name" value="NUCLEAR INTRON MATURASE 1, MITOCHONDRIAL-RELATED"/>
    <property type="match status" value="1"/>
</dbReference>
<dbReference type="CDD" id="cd03487">
    <property type="entry name" value="RT_Bac_retron_II"/>
    <property type="match status" value="1"/>
</dbReference>
<keyword evidence="5" id="KW-0720">Serine protease</keyword>
<keyword evidence="4" id="KW-0479">Metal-binding</keyword>
<keyword evidence="2" id="KW-0808">Transferase</keyword>
<keyword evidence="13" id="KW-1185">Reference proteome</keyword>
<evidence type="ECO:0000256" key="1">
    <source>
        <dbReference type="ARBA" id="ARBA00012493"/>
    </source>
</evidence>
<accession>A0A3M8H4J5</accession>
<dbReference type="InterPro" id="IPR043502">
    <property type="entry name" value="DNA/RNA_pol_sf"/>
</dbReference>
<evidence type="ECO:0000256" key="7">
    <source>
        <dbReference type="ARBA" id="ARBA00022918"/>
    </source>
</evidence>
<dbReference type="InterPro" id="IPR000477">
    <property type="entry name" value="RT_dom"/>
</dbReference>
<organism evidence="12 13">
    <name type="scientific">Lysinibacillus halotolerans</name>
    <dbReference type="NCBI Taxonomy" id="1368476"/>
    <lineage>
        <taxon>Bacteria</taxon>
        <taxon>Bacillati</taxon>
        <taxon>Bacillota</taxon>
        <taxon>Bacilli</taxon>
        <taxon>Bacillales</taxon>
        <taxon>Bacillaceae</taxon>
        <taxon>Lysinibacillus</taxon>
    </lineage>
</organism>
<dbReference type="Pfam" id="PF00078">
    <property type="entry name" value="RVT_1"/>
    <property type="match status" value="1"/>
</dbReference>
<evidence type="ECO:0000256" key="4">
    <source>
        <dbReference type="ARBA" id="ARBA00022723"/>
    </source>
</evidence>
<keyword evidence="7" id="KW-0695">RNA-directed DNA polymerase</keyword>
<evidence type="ECO:0000313" key="12">
    <source>
        <dbReference type="EMBL" id="RNC97313.1"/>
    </source>
</evidence>
<dbReference type="InterPro" id="IPR051083">
    <property type="entry name" value="GrpII_Intron_Splice-Mob/Def"/>
</dbReference>
<proteinExistence type="inferred from homology"/>
<evidence type="ECO:0000256" key="10">
    <source>
        <dbReference type="ARBA" id="ARBA00048173"/>
    </source>
</evidence>
<dbReference type="InterPro" id="IPR000123">
    <property type="entry name" value="Reverse_transcriptase_msDNA"/>
</dbReference>
<keyword evidence="8" id="KW-0051">Antiviral defense</keyword>
<evidence type="ECO:0000256" key="2">
    <source>
        <dbReference type="ARBA" id="ARBA00022679"/>
    </source>
</evidence>
<dbReference type="AlphaFoldDB" id="A0A3M8H4J5"/>
<keyword evidence="3" id="KW-0548">Nucleotidyltransferase</keyword>
<dbReference type="GO" id="GO:0046872">
    <property type="term" value="F:metal ion binding"/>
    <property type="evidence" value="ECO:0007669"/>
    <property type="project" value="UniProtKB-KW"/>
</dbReference>
<keyword evidence="5" id="KW-0645">Protease</keyword>
<keyword evidence="6" id="KW-0460">Magnesium</keyword>
<dbReference type="EC" id="2.7.7.49" evidence="1"/>
<comment type="catalytic activity">
    <reaction evidence="10">
        <text>DNA(n) + a 2'-deoxyribonucleoside 5'-triphosphate = DNA(n+1) + diphosphate</text>
        <dbReference type="Rhea" id="RHEA:22508"/>
        <dbReference type="Rhea" id="RHEA-COMP:17339"/>
        <dbReference type="Rhea" id="RHEA-COMP:17340"/>
        <dbReference type="ChEBI" id="CHEBI:33019"/>
        <dbReference type="ChEBI" id="CHEBI:61560"/>
        <dbReference type="ChEBI" id="CHEBI:173112"/>
        <dbReference type="EC" id="2.7.7.49"/>
    </reaction>
</comment>
<dbReference type="InterPro" id="IPR009003">
    <property type="entry name" value="Peptidase_S1_PA"/>
</dbReference>
<dbReference type="OrthoDB" id="9788687at2"/>